<evidence type="ECO:0000313" key="3">
    <source>
        <dbReference type="Proteomes" id="UP000001055"/>
    </source>
</evidence>
<dbReference type="RefSeq" id="XP_001801596.1">
    <property type="nucleotide sequence ID" value="XM_001801544.1"/>
</dbReference>
<feature type="region of interest" description="Disordered" evidence="1">
    <location>
        <begin position="90"/>
        <end position="141"/>
    </location>
</feature>
<sequence>MSCVESSQCCWLECWSGVLSAQCSRAATLSPTTSRASRIVPTCRLHGNPIVGEQNPPDIAMLLHVLLAHDLFGPIYPCITGSNLLTRAVDATSTSTPTPSQESPRQSVPDVKRSTRAPEHKQGTPRREKGSATQRNDVAQLSPCLSRSMAVAMMRAEKITPAGILLHRKHAVT</sequence>
<dbReference type="AlphaFoldDB" id="Q0UA62"/>
<dbReference type="Proteomes" id="UP000001055">
    <property type="component" value="Unassembled WGS sequence"/>
</dbReference>
<dbReference type="KEGG" id="pno:SNOG_11352"/>
<proteinExistence type="predicted"/>
<gene>
    <name evidence="2" type="ORF">SNOG_11352</name>
</gene>
<evidence type="ECO:0000313" key="2">
    <source>
        <dbReference type="EMBL" id="EAT81060.1"/>
    </source>
</evidence>
<dbReference type="InParanoid" id="Q0UA62"/>
<dbReference type="GeneID" id="5978504"/>
<feature type="compositionally biased region" description="Basic and acidic residues" evidence="1">
    <location>
        <begin position="110"/>
        <end position="130"/>
    </location>
</feature>
<feature type="compositionally biased region" description="Polar residues" evidence="1">
    <location>
        <begin position="131"/>
        <end position="141"/>
    </location>
</feature>
<name>Q0UA62_PHANO</name>
<evidence type="ECO:0000256" key="1">
    <source>
        <dbReference type="SAM" id="MobiDB-lite"/>
    </source>
</evidence>
<accession>Q0UA62</accession>
<organism evidence="2 3">
    <name type="scientific">Phaeosphaeria nodorum (strain SN15 / ATCC MYA-4574 / FGSC 10173)</name>
    <name type="common">Glume blotch fungus</name>
    <name type="synonym">Parastagonospora nodorum</name>
    <dbReference type="NCBI Taxonomy" id="321614"/>
    <lineage>
        <taxon>Eukaryota</taxon>
        <taxon>Fungi</taxon>
        <taxon>Dikarya</taxon>
        <taxon>Ascomycota</taxon>
        <taxon>Pezizomycotina</taxon>
        <taxon>Dothideomycetes</taxon>
        <taxon>Pleosporomycetidae</taxon>
        <taxon>Pleosporales</taxon>
        <taxon>Pleosporineae</taxon>
        <taxon>Phaeosphaeriaceae</taxon>
        <taxon>Parastagonospora</taxon>
    </lineage>
</organism>
<reference evidence="3" key="1">
    <citation type="journal article" date="2007" name="Plant Cell">
        <title>Dothideomycete-plant interactions illuminated by genome sequencing and EST analysis of the wheat pathogen Stagonospora nodorum.</title>
        <authorList>
            <person name="Hane J.K."/>
            <person name="Lowe R.G."/>
            <person name="Solomon P.S."/>
            <person name="Tan K.C."/>
            <person name="Schoch C.L."/>
            <person name="Spatafora J.W."/>
            <person name="Crous P.W."/>
            <person name="Kodira C."/>
            <person name="Birren B.W."/>
            <person name="Galagan J.E."/>
            <person name="Torriani S.F."/>
            <person name="McDonald B.A."/>
            <person name="Oliver R.P."/>
        </authorList>
    </citation>
    <scope>NUCLEOTIDE SEQUENCE [LARGE SCALE GENOMIC DNA]</scope>
    <source>
        <strain evidence="3">SN15 / ATCC MYA-4574 / FGSC 10173</strain>
    </source>
</reference>
<feature type="compositionally biased region" description="Low complexity" evidence="1">
    <location>
        <begin position="92"/>
        <end position="104"/>
    </location>
</feature>
<dbReference type="EMBL" id="CH445343">
    <property type="protein sequence ID" value="EAT81060.1"/>
    <property type="molecule type" value="Genomic_DNA"/>
</dbReference>
<protein>
    <submittedName>
        <fullName evidence="2">Uncharacterized protein</fullName>
    </submittedName>
</protein>